<dbReference type="InterPro" id="IPR036412">
    <property type="entry name" value="HAD-like_sf"/>
</dbReference>
<proteinExistence type="predicted"/>
<dbReference type="Proteomes" id="UP001579974">
    <property type="component" value="Unassembled WGS sequence"/>
</dbReference>
<dbReference type="Gene3D" id="3.40.50.1000">
    <property type="entry name" value="HAD superfamily/HAD-like"/>
    <property type="match status" value="1"/>
</dbReference>
<organism evidence="1 2">
    <name type="scientific">Alicyclobacillus fastidiosus</name>
    <dbReference type="NCBI Taxonomy" id="392011"/>
    <lineage>
        <taxon>Bacteria</taxon>
        <taxon>Bacillati</taxon>
        <taxon>Bacillota</taxon>
        <taxon>Bacilli</taxon>
        <taxon>Bacillales</taxon>
        <taxon>Alicyclobacillaceae</taxon>
        <taxon>Alicyclobacillus</taxon>
    </lineage>
</organism>
<dbReference type="PROSITE" id="PS01229">
    <property type="entry name" value="COF_2"/>
    <property type="match status" value="1"/>
</dbReference>
<protein>
    <submittedName>
        <fullName evidence="1">Cof-type HAD-IIB family hydrolase</fullName>
    </submittedName>
</protein>
<dbReference type="Pfam" id="PF08282">
    <property type="entry name" value="Hydrolase_3"/>
    <property type="match status" value="1"/>
</dbReference>
<dbReference type="PANTHER" id="PTHR10000:SF25">
    <property type="entry name" value="PHOSPHATASE YKRA-RELATED"/>
    <property type="match status" value="1"/>
</dbReference>
<comment type="caution">
    <text evidence="1">The sequence shown here is derived from an EMBL/GenBank/DDBJ whole genome shotgun (WGS) entry which is preliminary data.</text>
</comment>
<dbReference type="SFLD" id="SFLDG01140">
    <property type="entry name" value="C2.B:_Phosphomannomutase_and_P"/>
    <property type="match status" value="1"/>
</dbReference>
<dbReference type="InterPro" id="IPR023214">
    <property type="entry name" value="HAD_sf"/>
</dbReference>
<dbReference type="SFLD" id="SFLDS00003">
    <property type="entry name" value="Haloacid_Dehalogenase"/>
    <property type="match status" value="1"/>
</dbReference>
<dbReference type="GO" id="GO:0016787">
    <property type="term" value="F:hydrolase activity"/>
    <property type="evidence" value="ECO:0007669"/>
    <property type="project" value="UniProtKB-KW"/>
</dbReference>
<name>A0ABV5AI75_9BACL</name>
<dbReference type="NCBIfam" id="TIGR00099">
    <property type="entry name" value="Cof-subfamily"/>
    <property type="match status" value="1"/>
</dbReference>
<accession>A0ABV5AI75</accession>
<dbReference type="NCBIfam" id="TIGR01484">
    <property type="entry name" value="HAD-SF-IIB"/>
    <property type="match status" value="1"/>
</dbReference>
<dbReference type="PANTHER" id="PTHR10000">
    <property type="entry name" value="PHOSPHOSERINE PHOSPHATASE"/>
    <property type="match status" value="1"/>
</dbReference>
<dbReference type="Gene3D" id="3.30.1240.10">
    <property type="match status" value="1"/>
</dbReference>
<gene>
    <name evidence="1" type="ORF">KKP3000_000768</name>
</gene>
<sequence length="258" mass="28782">MYKIVFFDIDGTLLNTRRELPESVVESVEKLRQNGILTAIATGRTPFNIEDVIRTLRIDTYVVYNGGLLVYQGEIMEQTEIDQGTLSSIVRRIQAHHHSLIVNEVDEFSVYTDDLEYVLGSLGKHWNREGMKRFDGIHGPVSQIELYCPFEEIHEYIDAYPNLTFHPWSTGASIFNVIPKGVSKAGGIETIIQRLGIDRSEVVAFGDGPNDLEMISFAGMGVAMGNAVDELKAVAKLTTRDADDDGIQYALQQLGLID</sequence>
<reference evidence="1 2" key="1">
    <citation type="journal article" date="2024" name="Int. J. Mol. Sci.">
        <title>Exploration of Alicyclobacillus spp. Genome in Search of Antibiotic Resistance.</title>
        <authorList>
            <person name="Bucka-Kolendo J."/>
            <person name="Kiousi D.E."/>
            <person name="Dekowska A."/>
            <person name="Mikolajczuk-Szczyrba A."/>
            <person name="Karadedos D.M."/>
            <person name="Michael P."/>
            <person name="Galanis A."/>
            <person name="Sokolowska B."/>
        </authorList>
    </citation>
    <scope>NUCLEOTIDE SEQUENCE [LARGE SCALE GENOMIC DNA]</scope>
    <source>
        <strain evidence="1 2">KKP 3000</strain>
    </source>
</reference>
<dbReference type="SUPFAM" id="SSF56784">
    <property type="entry name" value="HAD-like"/>
    <property type="match status" value="1"/>
</dbReference>
<dbReference type="RefSeq" id="WP_275475087.1">
    <property type="nucleotide sequence ID" value="NZ_CP162940.1"/>
</dbReference>
<dbReference type="InterPro" id="IPR006379">
    <property type="entry name" value="HAD-SF_hydro_IIB"/>
</dbReference>
<keyword evidence="1" id="KW-0378">Hydrolase</keyword>
<dbReference type="PROSITE" id="PS01228">
    <property type="entry name" value="COF_1"/>
    <property type="match status" value="1"/>
</dbReference>
<dbReference type="InterPro" id="IPR000150">
    <property type="entry name" value="Cof"/>
</dbReference>
<evidence type="ECO:0000313" key="2">
    <source>
        <dbReference type="Proteomes" id="UP001579974"/>
    </source>
</evidence>
<evidence type="ECO:0000313" key="1">
    <source>
        <dbReference type="EMBL" id="MFB5191977.1"/>
    </source>
</evidence>
<keyword evidence="2" id="KW-1185">Reference proteome</keyword>
<dbReference type="EMBL" id="JBDXSU010000015">
    <property type="protein sequence ID" value="MFB5191977.1"/>
    <property type="molecule type" value="Genomic_DNA"/>
</dbReference>